<evidence type="ECO:0000313" key="2">
    <source>
        <dbReference type="EMBL" id="GET87934.1"/>
    </source>
</evidence>
<feature type="region of interest" description="Disordered" evidence="1">
    <location>
        <begin position="139"/>
        <end position="190"/>
    </location>
</feature>
<feature type="compositionally biased region" description="Low complexity" evidence="1">
    <location>
        <begin position="166"/>
        <end position="177"/>
    </location>
</feature>
<dbReference type="GO" id="GO:0005846">
    <property type="term" value="C:nuclear cap binding complex"/>
    <property type="evidence" value="ECO:0007669"/>
    <property type="project" value="InterPro"/>
</dbReference>
<gene>
    <name evidence="2" type="ORF">LtaPh_1904500</name>
</gene>
<accession>A0A640KFU6</accession>
<comment type="caution">
    <text evidence="2">The sequence shown here is derived from an EMBL/GenBank/DDBJ whole genome shotgun (WGS) entry which is preliminary data.</text>
</comment>
<dbReference type="AlphaFoldDB" id="A0A640KFU6"/>
<dbReference type="EMBL" id="BLBS01000024">
    <property type="protein sequence ID" value="GET87934.1"/>
    <property type="molecule type" value="Genomic_DNA"/>
</dbReference>
<sequence length="358" mass="38154">MSSSGERNGGGANRGSGFVHLNTPASIQYTAGKTLSLTALRQHKSRVECVVLPESMSVWREAFQRYMKEEGYGNFALDIEDERTGNGPILPPLVPQRAGPVRRRAGKVMMETDAFFCASSSPASLCTTTSAQHAGCERSSLTGGAATNSNSSMAAGENSSRKFSNSGTTAASAGSVVDRSTVSTTKQQQEGIPIVSHHKLLGRQQFVYPDYDGVLSAGVVPQVVVTAEEKAEAAAAKAFYISPLTMTEEELAAFEELQGLWKARARSHSFLGAQHRKAAKGAVDPSSSTDVLEVGDAGLPKVPRREGVTSGASLASRRSNDVYAPSYTETETTVEEESRLDKELAEALRIADDLLRFA</sequence>
<evidence type="ECO:0000313" key="3">
    <source>
        <dbReference type="Proteomes" id="UP000419144"/>
    </source>
</evidence>
<dbReference type="VEuPathDB" id="TriTrypDB:LtaPh_1904500"/>
<organism evidence="2 3">
    <name type="scientific">Leishmania tarentolae</name>
    <name type="common">Sauroleishmania tarentolae</name>
    <dbReference type="NCBI Taxonomy" id="5689"/>
    <lineage>
        <taxon>Eukaryota</taxon>
        <taxon>Discoba</taxon>
        <taxon>Euglenozoa</taxon>
        <taxon>Kinetoplastea</taxon>
        <taxon>Metakinetoplastina</taxon>
        <taxon>Trypanosomatida</taxon>
        <taxon>Trypanosomatidae</taxon>
        <taxon>Leishmaniinae</taxon>
        <taxon>Leishmania</taxon>
        <taxon>lizard Leishmania</taxon>
    </lineage>
</organism>
<protein>
    <recommendedName>
        <fullName evidence="4">Nuclear cap binding complex subunit CBP30</fullName>
    </recommendedName>
</protein>
<evidence type="ECO:0008006" key="4">
    <source>
        <dbReference type="Google" id="ProtNLM"/>
    </source>
</evidence>
<feature type="compositionally biased region" description="Polar residues" evidence="1">
    <location>
        <begin position="139"/>
        <end position="165"/>
    </location>
</feature>
<name>A0A640KFU6_LEITA</name>
<dbReference type="Pfam" id="PF19041">
    <property type="entry name" value="CBP30"/>
    <property type="match status" value="1"/>
</dbReference>
<proteinExistence type="predicted"/>
<dbReference type="OrthoDB" id="264600at2759"/>
<evidence type="ECO:0000256" key="1">
    <source>
        <dbReference type="SAM" id="MobiDB-lite"/>
    </source>
</evidence>
<dbReference type="InterPro" id="IPR043967">
    <property type="entry name" value="CBP30"/>
</dbReference>
<feature type="compositionally biased region" description="Polar residues" evidence="1">
    <location>
        <begin position="178"/>
        <end position="190"/>
    </location>
</feature>
<reference evidence="2" key="1">
    <citation type="submission" date="2019-11" db="EMBL/GenBank/DDBJ databases">
        <title>Leishmania tarentolae CDS.</title>
        <authorList>
            <person name="Goto Y."/>
            <person name="Yamagishi J."/>
        </authorList>
    </citation>
    <scope>NUCLEOTIDE SEQUENCE [LARGE SCALE GENOMIC DNA]</scope>
    <source>
        <strain evidence="2">Parrot Tar II</strain>
    </source>
</reference>
<dbReference type="Proteomes" id="UP000419144">
    <property type="component" value="Unassembled WGS sequence"/>
</dbReference>
<feature type="region of interest" description="Disordered" evidence="1">
    <location>
        <begin position="277"/>
        <end position="338"/>
    </location>
</feature>
<keyword evidence="3" id="KW-1185">Reference proteome</keyword>